<dbReference type="EMBL" id="JACHIW010000002">
    <property type="protein sequence ID" value="MBB5159360.1"/>
    <property type="molecule type" value="Genomic_DNA"/>
</dbReference>
<feature type="domain" description="Solute-binding protein family 5" evidence="6">
    <location>
        <begin position="78"/>
        <end position="406"/>
    </location>
</feature>
<feature type="chain" id="PRO_5038919907" evidence="5">
    <location>
        <begin position="24"/>
        <end position="506"/>
    </location>
</feature>
<dbReference type="PIRSF" id="PIRSF002741">
    <property type="entry name" value="MppA"/>
    <property type="match status" value="1"/>
</dbReference>
<dbReference type="PROSITE" id="PS51318">
    <property type="entry name" value="TAT"/>
    <property type="match status" value="1"/>
</dbReference>
<keyword evidence="4 5" id="KW-0732">Signal</keyword>
<dbReference type="Gene3D" id="3.40.190.10">
    <property type="entry name" value="Periplasmic binding protein-like II"/>
    <property type="match status" value="1"/>
</dbReference>
<dbReference type="GO" id="GO:0030313">
    <property type="term" value="C:cell envelope"/>
    <property type="evidence" value="ECO:0007669"/>
    <property type="project" value="UniProtKB-SubCell"/>
</dbReference>
<dbReference type="InterPro" id="IPR019546">
    <property type="entry name" value="TAT_signal_bac_arc"/>
</dbReference>
<protein>
    <submittedName>
        <fullName evidence="7">Peptide/nickel transport system substrate-binding protein</fullName>
    </submittedName>
</protein>
<comment type="similarity">
    <text evidence="2">Belongs to the bacterial solute-binding protein 5 family.</text>
</comment>
<comment type="caution">
    <text evidence="7">The sequence shown here is derived from an EMBL/GenBank/DDBJ whole genome shotgun (WGS) entry which is preliminary data.</text>
</comment>
<evidence type="ECO:0000313" key="8">
    <source>
        <dbReference type="Proteomes" id="UP000584374"/>
    </source>
</evidence>
<dbReference type="PANTHER" id="PTHR30290:SF10">
    <property type="entry name" value="PERIPLASMIC OLIGOPEPTIDE-BINDING PROTEIN-RELATED"/>
    <property type="match status" value="1"/>
</dbReference>
<dbReference type="Pfam" id="PF00496">
    <property type="entry name" value="SBP_bac_5"/>
    <property type="match status" value="1"/>
</dbReference>
<dbReference type="InterPro" id="IPR039424">
    <property type="entry name" value="SBP_5"/>
</dbReference>
<dbReference type="GO" id="GO:0042597">
    <property type="term" value="C:periplasmic space"/>
    <property type="evidence" value="ECO:0007669"/>
    <property type="project" value="UniProtKB-ARBA"/>
</dbReference>
<evidence type="ECO:0000256" key="5">
    <source>
        <dbReference type="SAM" id="SignalP"/>
    </source>
</evidence>
<gene>
    <name evidence="7" type="ORF">BJ970_006959</name>
</gene>
<dbReference type="GO" id="GO:0015833">
    <property type="term" value="P:peptide transport"/>
    <property type="evidence" value="ECO:0007669"/>
    <property type="project" value="TreeGrafter"/>
</dbReference>
<dbReference type="InterPro" id="IPR006311">
    <property type="entry name" value="TAT_signal"/>
</dbReference>
<evidence type="ECO:0000256" key="1">
    <source>
        <dbReference type="ARBA" id="ARBA00004196"/>
    </source>
</evidence>
<dbReference type="NCBIfam" id="TIGR01409">
    <property type="entry name" value="TAT_signal_seq"/>
    <property type="match status" value="1"/>
</dbReference>
<evidence type="ECO:0000259" key="6">
    <source>
        <dbReference type="Pfam" id="PF00496"/>
    </source>
</evidence>
<feature type="signal peptide" evidence="5">
    <location>
        <begin position="1"/>
        <end position="23"/>
    </location>
</feature>
<dbReference type="AlphaFoldDB" id="A0A840QHA2"/>
<dbReference type="GO" id="GO:0043190">
    <property type="term" value="C:ATP-binding cassette (ABC) transporter complex"/>
    <property type="evidence" value="ECO:0007669"/>
    <property type="project" value="InterPro"/>
</dbReference>
<evidence type="ECO:0000256" key="3">
    <source>
        <dbReference type="ARBA" id="ARBA00022448"/>
    </source>
</evidence>
<keyword evidence="3" id="KW-0813">Transport</keyword>
<proteinExistence type="inferred from homology"/>
<sequence length="506" mass="54318">MSTADISRRSFLALSAAATAVLAAGCGGTDSTGKAAGAITLAQSTEPNLAALMQVVSGNSLWQHLVFDYLTELDDTRTPQPRLAESWTPGPDLRTLTLRLREDVVFHTGRPMTADDVVFSLQQAAIPKNGSQLTGVAQQIASMTPQGTHGLEITLKEPSNRLFELFETTPIVDKDTFAKAADGKNLVGTGPFRWNGYRAGDSIELAANSQYWGGKPALTSASVLIIKQSQALIAAARSRRTQITDGLTPLDAGTVRGGQLRVENRGGIQCYVLGLDASKPPFDDIRARQAVAVAVDRERIVSQIYRNTGTVTNLWWPKNTPGWDAKTDARWRYDPDRARAALRDLGLEGASVPVTANSGDLIGRAIFDIVRYNLEDVGLRIEPNILESAAFINRNVAGALGTCFVHTTGFGSLSPVACVTATAHLKPNGGTHFSSPEYTRLIKAASTAGEDTRAAANAALGSYLVEQAFNLPLVIAPPPMVVDSEVRDLRITTAFRYLLPQSLSYR</sequence>
<organism evidence="7 8">
    <name type="scientific">Saccharopolyspora phatthalungensis</name>
    <dbReference type="NCBI Taxonomy" id="664693"/>
    <lineage>
        <taxon>Bacteria</taxon>
        <taxon>Bacillati</taxon>
        <taxon>Actinomycetota</taxon>
        <taxon>Actinomycetes</taxon>
        <taxon>Pseudonocardiales</taxon>
        <taxon>Pseudonocardiaceae</taxon>
        <taxon>Saccharopolyspora</taxon>
    </lineage>
</organism>
<evidence type="ECO:0000256" key="2">
    <source>
        <dbReference type="ARBA" id="ARBA00005695"/>
    </source>
</evidence>
<dbReference type="InterPro" id="IPR030678">
    <property type="entry name" value="Peptide/Ni-bd"/>
</dbReference>
<name>A0A840QHA2_9PSEU</name>
<dbReference type="PANTHER" id="PTHR30290">
    <property type="entry name" value="PERIPLASMIC BINDING COMPONENT OF ABC TRANSPORTER"/>
    <property type="match status" value="1"/>
</dbReference>
<accession>A0A840QHA2</accession>
<dbReference type="Gene3D" id="3.10.105.10">
    <property type="entry name" value="Dipeptide-binding Protein, Domain 3"/>
    <property type="match status" value="1"/>
</dbReference>
<comment type="subcellular location">
    <subcellularLocation>
        <location evidence="1">Cell envelope</location>
    </subcellularLocation>
</comment>
<dbReference type="SUPFAM" id="SSF53850">
    <property type="entry name" value="Periplasmic binding protein-like II"/>
    <property type="match status" value="1"/>
</dbReference>
<reference evidence="7 8" key="1">
    <citation type="submission" date="2020-08" db="EMBL/GenBank/DDBJ databases">
        <title>Sequencing the genomes of 1000 actinobacteria strains.</title>
        <authorList>
            <person name="Klenk H.-P."/>
        </authorList>
    </citation>
    <scope>NUCLEOTIDE SEQUENCE [LARGE SCALE GENOMIC DNA]</scope>
    <source>
        <strain evidence="7 8">DSM 45584</strain>
    </source>
</reference>
<dbReference type="RefSeq" id="WP_184731708.1">
    <property type="nucleotide sequence ID" value="NZ_JACHIW010000002.1"/>
</dbReference>
<dbReference type="CDD" id="cd00995">
    <property type="entry name" value="PBP2_NikA_DppA_OppA_like"/>
    <property type="match status" value="1"/>
</dbReference>
<dbReference type="Proteomes" id="UP000584374">
    <property type="component" value="Unassembled WGS sequence"/>
</dbReference>
<evidence type="ECO:0000313" key="7">
    <source>
        <dbReference type="EMBL" id="MBB5159360.1"/>
    </source>
</evidence>
<dbReference type="InterPro" id="IPR000914">
    <property type="entry name" value="SBP_5_dom"/>
</dbReference>
<evidence type="ECO:0000256" key="4">
    <source>
        <dbReference type="ARBA" id="ARBA00022729"/>
    </source>
</evidence>
<dbReference type="GO" id="GO:1904680">
    <property type="term" value="F:peptide transmembrane transporter activity"/>
    <property type="evidence" value="ECO:0007669"/>
    <property type="project" value="TreeGrafter"/>
</dbReference>
<keyword evidence="8" id="KW-1185">Reference proteome</keyword>